<dbReference type="OrthoDB" id="167475at2759"/>
<dbReference type="Proteomes" id="UP000277300">
    <property type="component" value="Unassembled WGS sequence"/>
</dbReference>
<dbReference type="EMBL" id="MBAD02000611">
    <property type="protein sequence ID" value="RLN65199.1"/>
    <property type="molecule type" value="Genomic_DNA"/>
</dbReference>
<feature type="coiled-coil region" evidence="1">
    <location>
        <begin position="73"/>
        <end position="160"/>
    </location>
</feature>
<evidence type="ECO:0000313" key="4">
    <source>
        <dbReference type="Proteomes" id="UP000277300"/>
    </source>
</evidence>
<proteinExistence type="predicted"/>
<accession>A0A3F2RHW8</accession>
<comment type="caution">
    <text evidence="2">The sequence shown here is derived from an EMBL/GenBank/DDBJ whole genome shotgun (WGS) entry which is preliminary data.</text>
</comment>
<keyword evidence="1" id="KW-0175">Coiled coil</keyword>
<dbReference type="EMBL" id="MBDO02000314">
    <property type="protein sequence ID" value="RLN57308.1"/>
    <property type="molecule type" value="Genomic_DNA"/>
</dbReference>
<dbReference type="Proteomes" id="UP000284657">
    <property type="component" value="Unassembled WGS sequence"/>
</dbReference>
<evidence type="ECO:0000313" key="2">
    <source>
        <dbReference type="EMBL" id="RLN57308.1"/>
    </source>
</evidence>
<evidence type="ECO:0000256" key="1">
    <source>
        <dbReference type="SAM" id="Coils"/>
    </source>
</evidence>
<sequence>MSAETSQRQAIEKRMALREATAAEFSAVALQSYKQKWKAQRSSALTAMKRNEEFVHSLHETQKQMHDNWVRLKSDQSSNNALLEQEKARYNRRIEQVYPAWQEQLQRQRVQKLRELEEKKRAVERRRYLAKKSFEKEQTLDDLIRKTRHEVEMAENLEQNELYERDLLRTQSTTQAKEVDQSIREVALEARSYLQQQAAKSLEATPELDEELAETFSPRNALRALQDANSSLTFEEYQYYEDEEKPMRQIRVEIPARMNTPTQSETSMKYLYGSIQ</sequence>
<protein>
    <submittedName>
        <fullName evidence="2">Uncharacterized protein</fullName>
    </submittedName>
</protein>
<reference evidence="4 5" key="1">
    <citation type="submission" date="2018-07" db="EMBL/GenBank/DDBJ databases">
        <title>Genome sequencing of oomycete isolates from Chile give support for New Zealand origin for Phytophthora kernoviae and make available the first Nothophytophthora sp. genome.</title>
        <authorList>
            <person name="Studholme D.J."/>
            <person name="Sanfuentes E."/>
            <person name="Panda P."/>
            <person name="Hill R."/>
            <person name="Sambles C."/>
            <person name="Grant M."/>
            <person name="Williams N.M."/>
            <person name="Mcdougal R.L."/>
        </authorList>
    </citation>
    <scope>NUCLEOTIDE SEQUENCE [LARGE SCALE GENOMIC DNA]</scope>
    <source>
        <strain evidence="2">Chile6</strain>
        <strain evidence="3">Chile7</strain>
    </source>
</reference>
<dbReference type="AlphaFoldDB" id="A0A3F2RHW8"/>
<evidence type="ECO:0000313" key="5">
    <source>
        <dbReference type="Proteomes" id="UP000284657"/>
    </source>
</evidence>
<gene>
    <name evidence="3" type="ORF">BBJ29_006107</name>
    <name evidence="2" type="ORF">BBP00_00007571</name>
</gene>
<organism evidence="2 4">
    <name type="scientific">Phytophthora kernoviae</name>
    <dbReference type="NCBI Taxonomy" id="325452"/>
    <lineage>
        <taxon>Eukaryota</taxon>
        <taxon>Sar</taxon>
        <taxon>Stramenopiles</taxon>
        <taxon>Oomycota</taxon>
        <taxon>Peronosporomycetes</taxon>
        <taxon>Peronosporales</taxon>
        <taxon>Peronosporaceae</taxon>
        <taxon>Phytophthora</taxon>
    </lineage>
</organism>
<name>A0A3F2RHW8_9STRA</name>
<evidence type="ECO:0000313" key="3">
    <source>
        <dbReference type="EMBL" id="RLN65199.1"/>
    </source>
</evidence>